<dbReference type="InterPro" id="IPR052895">
    <property type="entry name" value="HetReg/Transcr_Mod"/>
</dbReference>
<reference evidence="2 3" key="1">
    <citation type="submission" date="2019-06" db="EMBL/GenBank/DDBJ databases">
        <title>Draft genome sequence of the filamentous fungus Phialemoniopsis curvata isolated from diesel fuel.</title>
        <authorList>
            <person name="Varaljay V.A."/>
            <person name="Lyon W.J."/>
            <person name="Crouch A.L."/>
            <person name="Drake C.E."/>
            <person name="Hollomon J.M."/>
            <person name="Nadeau L.J."/>
            <person name="Nunn H.S."/>
            <person name="Stevenson B.S."/>
            <person name="Bojanowski C.L."/>
            <person name="Crookes-Goodson W.J."/>
        </authorList>
    </citation>
    <scope>NUCLEOTIDE SEQUENCE [LARGE SCALE GENOMIC DNA]</scope>
    <source>
        <strain evidence="2 3">D216</strain>
    </source>
</reference>
<evidence type="ECO:0000259" key="1">
    <source>
        <dbReference type="Pfam" id="PF06985"/>
    </source>
</evidence>
<dbReference type="InterPro" id="IPR010730">
    <property type="entry name" value="HET"/>
</dbReference>
<comment type="caution">
    <text evidence="2">The sequence shown here is derived from an EMBL/GenBank/DDBJ whole genome shotgun (WGS) entry which is preliminary data.</text>
</comment>
<feature type="domain" description="Heterokaryon incompatibility" evidence="1">
    <location>
        <begin position="71"/>
        <end position="257"/>
    </location>
</feature>
<dbReference type="AlphaFoldDB" id="A0A507BKF0"/>
<dbReference type="GeneID" id="41979581"/>
<name>A0A507BKF0_9PEZI</name>
<accession>A0A507BKF0</accession>
<dbReference type="EMBL" id="SKBQ01000138">
    <property type="protein sequence ID" value="TPX17571.1"/>
    <property type="molecule type" value="Genomic_DNA"/>
</dbReference>
<dbReference type="PANTHER" id="PTHR24148:SF64">
    <property type="entry name" value="HETEROKARYON INCOMPATIBILITY DOMAIN-CONTAINING PROTEIN"/>
    <property type="match status" value="1"/>
</dbReference>
<protein>
    <recommendedName>
        <fullName evidence="1">Heterokaryon incompatibility domain-containing protein</fullName>
    </recommendedName>
</protein>
<dbReference type="Proteomes" id="UP000319257">
    <property type="component" value="Unassembled WGS sequence"/>
</dbReference>
<sequence length="749" mass="85450">MASTYSPSMARTDSKPVRPAPYYNYRSLPVGSIRLVRVEARSTTRQHRVFGLDNHIRISMHEYQLASCPRFTALSYTWGEPFLPKQDEVAQIFTGEARCYPINCGGKIILCTRNLRDALRRIQYFQQNRTWLLEKSLKGSKLAALPDPELFWIDALCIDQDDLQERAAQVRLMGLIYRTAESCLVWLGEDGVAAQKAIQAASLLTPELDLVAQRGAFDTGAMRSIREKFRCLSQPSRFALTELLSRRWLSRVWIVQEAILAREVFTVSGQLVFDFTILLDLGRMFILIGQYGGLLNGFAPSDDMQRTKCIMYAPITLSLIWKARMNLAGQTTLDGAVKPEFQYIANLVRTQEAMDDRDKIYGILEIAEELRLNSKSMDVDYSLPVERVYVDATIVIGRARNDLSFLSQVDDHGGRKYPQLPSWCPDYSQTEHTAQLDDHSQMKHLGLMVDMSTFWDLEERPNIEYIGNKHLVVDGFCCDTVAHSVGNSPQPSLILQLALRIRRSPERTRVESLWRGIIRDFVDDSIPPTVFGLFFPCTLIELLATFIWPDCTDDPSTRQERFEAEYKSLMAICSTLKEEEPLCEPFLPDLERARDTVSVYMDSDSPPTDDTMDSFREALFSNEIALITARAEKFGLHKQLKELIPSISEMSIGQTNLEIAGFLSNVWLGKSIRASNYYHYVTTKFQRFGMSHCSVLEGDEIWILHGFHSPTILRPVPNGRYRFIGETYIQDFVCDVGDMGQCKTRIHIE</sequence>
<evidence type="ECO:0000313" key="2">
    <source>
        <dbReference type="EMBL" id="TPX17571.1"/>
    </source>
</evidence>
<dbReference type="RefSeq" id="XP_030999282.1">
    <property type="nucleotide sequence ID" value="XM_031134941.1"/>
</dbReference>
<dbReference type="InParanoid" id="A0A507BKF0"/>
<dbReference type="Pfam" id="PF06985">
    <property type="entry name" value="HET"/>
    <property type="match status" value="1"/>
</dbReference>
<keyword evidence="3" id="KW-1185">Reference proteome</keyword>
<evidence type="ECO:0000313" key="3">
    <source>
        <dbReference type="Proteomes" id="UP000319257"/>
    </source>
</evidence>
<dbReference type="OrthoDB" id="4476201at2759"/>
<organism evidence="2 3">
    <name type="scientific">Thyridium curvatum</name>
    <dbReference type="NCBI Taxonomy" id="1093900"/>
    <lineage>
        <taxon>Eukaryota</taxon>
        <taxon>Fungi</taxon>
        <taxon>Dikarya</taxon>
        <taxon>Ascomycota</taxon>
        <taxon>Pezizomycotina</taxon>
        <taxon>Sordariomycetes</taxon>
        <taxon>Sordariomycetidae</taxon>
        <taxon>Thyridiales</taxon>
        <taxon>Thyridiaceae</taxon>
        <taxon>Thyridium</taxon>
    </lineage>
</organism>
<dbReference type="PANTHER" id="PTHR24148">
    <property type="entry name" value="ANKYRIN REPEAT DOMAIN-CONTAINING PROTEIN 39 HOMOLOG-RELATED"/>
    <property type="match status" value="1"/>
</dbReference>
<proteinExistence type="predicted"/>
<gene>
    <name evidence="2" type="ORF">E0L32_012134</name>
</gene>